<evidence type="ECO:0000313" key="1">
    <source>
        <dbReference type="EMBL" id="MDO6543481.1"/>
    </source>
</evidence>
<evidence type="ECO:0000313" key="2">
    <source>
        <dbReference type="Proteomes" id="UP001170624"/>
    </source>
</evidence>
<dbReference type="AlphaFoldDB" id="A0AAW7Y5C5"/>
<dbReference type="EMBL" id="JAUOPU010000012">
    <property type="protein sequence ID" value="MDO6543481.1"/>
    <property type="molecule type" value="Genomic_DNA"/>
</dbReference>
<dbReference type="RefSeq" id="WP_303499959.1">
    <property type="nucleotide sequence ID" value="NZ_JAUOPU010000012.1"/>
</dbReference>
<protein>
    <submittedName>
        <fullName evidence="1">Uncharacterized protein</fullName>
    </submittedName>
</protein>
<comment type="caution">
    <text evidence="1">The sequence shown here is derived from an EMBL/GenBank/DDBJ whole genome shotgun (WGS) entry which is preliminary data.</text>
</comment>
<sequence>MKTRKMQLELNEHTFAALEVLAVGLHLQENNVLDKNWDGYDEKNDDFSPAVRALLVRMSNSVSTGVVRSGSWEREVVDSLTGWDGTFNRGMFAECIKDDFK</sequence>
<accession>A0AAW7Y5C5</accession>
<organism evidence="1 2">
    <name type="scientific">Photobacterium sanguinicancri</name>
    <dbReference type="NCBI Taxonomy" id="875932"/>
    <lineage>
        <taxon>Bacteria</taxon>
        <taxon>Pseudomonadati</taxon>
        <taxon>Pseudomonadota</taxon>
        <taxon>Gammaproteobacteria</taxon>
        <taxon>Vibrionales</taxon>
        <taxon>Vibrionaceae</taxon>
        <taxon>Photobacterium</taxon>
    </lineage>
</organism>
<dbReference type="Proteomes" id="UP001170624">
    <property type="component" value="Unassembled WGS sequence"/>
</dbReference>
<reference evidence="1" key="1">
    <citation type="submission" date="2023-07" db="EMBL/GenBank/DDBJ databases">
        <title>Genome content predicts the carbon catabolic preferences of heterotrophic bacteria.</title>
        <authorList>
            <person name="Gralka M."/>
        </authorList>
    </citation>
    <scope>NUCLEOTIDE SEQUENCE</scope>
    <source>
        <strain evidence="1">G2M05</strain>
    </source>
</reference>
<gene>
    <name evidence="1" type="ORF">Q4568_13115</name>
</gene>
<name>A0AAW7Y5C5_9GAMM</name>
<proteinExistence type="predicted"/>